<dbReference type="InterPro" id="IPR050250">
    <property type="entry name" value="Macrolide_Exporter_MacB"/>
</dbReference>
<dbReference type="GO" id="GO:0005886">
    <property type="term" value="C:plasma membrane"/>
    <property type="evidence" value="ECO:0007669"/>
    <property type="project" value="UniProtKB-SubCell"/>
</dbReference>
<evidence type="ECO:0000256" key="2">
    <source>
        <dbReference type="ARBA" id="ARBA00022475"/>
    </source>
</evidence>
<evidence type="ECO:0000256" key="7">
    <source>
        <dbReference type="SAM" id="Phobius"/>
    </source>
</evidence>
<feature type="transmembrane region" description="Helical" evidence="7">
    <location>
        <begin position="21"/>
        <end position="41"/>
    </location>
</feature>
<dbReference type="GO" id="GO:0022857">
    <property type="term" value="F:transmembrane transporter activity"/>
    <property type="evidence" value="ECO:0007669"/>
    <property type="project" value="TreeGrafter"/>
</dbReference>
<accession>A0A1F6CR04</accession>
<feature type="domain" description="MacB-like periplasmic core" evidence="9">
    <location>
        <begin position="21"/>
        <end position="244"/>
    </location>
</feature>
<dbReference type="PANTHER" id="PTHR30572">
    <property type="entry name" value="MEMBRANE COMPONENT OF TRANSPORTER-RELATED"/>
    <property type="match status" value="1"/>
</dbReference>
<keyword evidence="2" id="KW-1003">Cell membrane</keyword>
<sequence length="405" mass="42827">MTLLRVLRTAGRAVGRNKLRSALTLLGIIIGVMAVIAVVGISTGARQMIEEQVSSLGSNVLMIFPGATTSSGARMGWGSASTLTGDDLKAISKECPAVAGISPSIRTIAQTVAGNTNWSTSIQGVSPDYAAVRNWPVETGAYFTEQDVRSANKVCLLGRTVADQLFADQDPVGATIRIKKLPFIVIGVLTKKGAGFGGQDQDDVIVAPYTTVQKKLMGTTYLGMVMASAVSADKIQEAQDQIATVLRVRHRIGPGQDDDFTIRTQTEFSDVAQATSQQMRILLMCVAAVSLVVGGIGIMNIMLVSVTERTREIGIRMAVGAKGRHILLQFLSEAVSLSALGGVAGIGLGMAVSRTLAVTIGWKTVVPMWAVGMAFAVSGTVGVFFGFYPAWKASRLDPIEALRYE</sequence>
<evidence type="ECO:0000259" key="8">
    <source>
        <dbReference type="Pfam" id="PF02687"/>
    </source>
</evidence>
<reference evidence="10 11" key="1">
    <citation type="journal article" date="2016" name="Nat. Commun.">
        <title>Thousands of microbial genomes shed light on interconnected biogeochemical processes in an aquifer system.</title>
        <authorList>
            <person name="Anantharaman K."/>
            <person name="Brown C.T."/>
            <person name="Hug L.A."/>
            <person name="Sharon I."/>
            <person name="Castelle C.J."/>
            <person name="Probst A.J."/>
            <person name="Thomas B.C."/>
            <person name="Singh A."/>
            <person name="Wilkins M.J."/>
            <person name="Karaoz U."/>
            <person name="Brodie E.L."/>
            <person name="Williams K.H."/>
            <person name="Hubbard S.S."/>
            <person name="Banfield J.F."/>
        </authorList>
    </citation>
    <scope>NUCLEOTIDE SEQUENCE [LARGE SCALE GENOMIC DNA]</scope>
    <source>
        <strain evidence="11">RIFCSPLOWO2_12_FULL_64_10</strain>
    </source>
</reference>
<feature type="domain" description="ABC3 transporter permease C-terminal" evidence="8">
    <location>
        <begin position="285"/>
        <end position="398"/>
    </location>
</feature>
<name>A0A1F6CR04_HANXR</name>
<evidence type="ECO:0000256" key="1">
    <source>
        <dbReference type="ARBA" id="ARBA00004651"/>
    </source>
</evidence>
<evidence type="ECO:0000313" key="10">
    <source>
        <dbReference type="EMBL" id="OGG51609.1"/>
    </source>
</evidence>
<evidence type="ECO:0000313" key="11">
    <source>
        <dbReference type="Proteomes" id="UP000178606"/>
    </source>
</evidence>
<keyword evidence="4 7" id="KW-1133">Transmembrane helix</keyword>
<protein>
    <submittedName>
        <fullName evidence="10">Multidrug ABC transporter substrate-binding protein</fullName>
    </submittedName>
</protein>
<comment type="similarity">
    <text evidence="6">Belongs to the ABC-4 integral membrane protein family.</text>
</comment>
<dbReference type="PANTHER" id="PTHR30572:SF4">
    <property type="entry name" value="ABC TRANSPORTER PERMEASE YTRF"/>
    <property type="match status" value="1"/>
</dbReference>
<evidence type="ECO:0000256" key="4">
    <source>
        <dbReference type="ARBA" id="ARBA00022989"/>
    </source>
</evidence>
<dbReference type="InterPro" id="IPR003838">
    <property type="entry name" value="ABC3_permease_C"/>
</dbReference>
<dbReference type="Pfam" id="PF12704">
    <property type="entry name" value="MacB_PCD"/>
    <property type="match status" value="1"/>
</dbReference>
<dbReference type="InterPro" id="IPR025857">
    <property type="entry name" value="MacB_PCD"/>
</dbReference>
<keyword evidence="5 7" id="KW-0472">Membrane</keyword>
<proteinExistence type="inferred from homology"/>
<feature type="transmembrane region" description="Helical" evidence="7">
    <location>
        <begin position="281"/>
        <end position="306"/>
    </location>
</feature>
<dbReference type="AlphaFoldDB" id="A0A1F6CR04"/>
<dbReference type="EMBL" id="MFKF01000176">
    <property type="protein sequence ID" value="OGG51609.1"/>
    <property type="molecule type" value="Genomic_DNA"/>
</dbReference>
<organism evidence="10 11">
    <name type="scientific">Handelsmanbacteria sp. (strain RIFCSPLOWO2_12_FULL_64_10)</name>
    <dbReference type="NCBI Taxonomy" id="1817868"/>
    <lineage>
        <taxon>Bacteria</taxon>
        <taxon>Candidatus Handelsmaniibacteriota</taxon>
    </lineage>
</organism>
<evidence type="ECO:0000256" key="6">
    <source>
        <dbReference type="ARBA" id="ARBA00038076"/>
    </source>
</evidence>
<comment type="subcellular location">
    <subcellularLocation>
        <location evidence="1">Cell membrane</location>
        <topology evidence="1">Multi-pass membrane protein</topology>
    </subcellularLocation>
</comment>
<comment type="caution">
    <text evidence="10">The sequence shown here is derived from an EMBL/GenBank/DDBJ whole genome shotgun (WGS) entry which is preliminary data.</text>
</comment>
<keyword evidence="3 7" id="KW-0812">Transmembrane</keyword>
<evidence type="ECO:0000259" key="9">
    <source>
        <dbReference type="Pfam" id="PF12704"/>
    </source>
</evidence>
<dbReference type="Pfam" id="PF02687">
    <property type="entry name" value="FtsX"/>
    <property type="match status" value="1"/>
</dbReference>
<evidence type="ECO:0000256" key="5">
    <source>
        <dbReference type="ARBA" id="ARBA00023136"/>
    </source>
</evidence>
<feature type="transmembrane region" description="Helical" evidence="7">
    <location>
        <begin position="368"/>
        <end position="388"/>
    </location>
</feature>
<feature type="transmembrane region" description="Helical" evidence="7">
    <location>
        <begin position="326"/>
        <end position="348"/>
    </location>
</feature>
<gene>
    <name evidence="10" type="ORF">A3F84_19160</name>
</gene>
<evidence type="ECO:0000256" key="3">
    <source>
        <dbReference type="ARBA" id="ARBA00022692"/>
    </source>
</evidence>
<dbReference type="Proteomes" id="UP000178606">
    <property type="component" value="Unassembled WGS sequence"/>
</dbReference>